<evidence type="ECO:0000256" key="9">
    <source>
        <dbReference type="ARBA" id="ARBA00034808"/>
    </source>
</evidence>
<dbReference type="Proteomes" id="UP001165065">
    <property type="component" value="Unassembled WGS sequence"/>
</dbReference>
<dbReference type="Gene3D" id="1.10.10.160">
    <property type="match status" value="1"/>
</dbReference>
<evidence type="ECO:0000256" key="1">
    <source>
        <dbReference type="ARBA" id="ARBA00009922"/>
    </source>
</evidence>
<dbReference type="InterPro" id="IPR000212">
    <property type="entry name" value="DNA_helicase_UvrD/REP"/>
</dbReference>
<comment type="catalytic activity">
    <reaction evidence="8">
        <text>Couples ATP hydrolysis with the unwinding of duplex DNA by translocating in the 3'-5' direction.</text>
        <dbReference type="EC" id="5.6.2.4"/>
    </reaction>
</comment>
<sequence length="958" mass="105283">MIDIDTKITTSTDNTNIDVETPDEFQSGGITTQAPAVLLHSGPGTGKSRVLSARLAYILQSNWMNPEDVVVLSFTNRDAKVIRDKALAMMRRNGFFDTGEYTNNEKPINQKVDEYKERIWSGTFHQFSSAVIRRYGDEHLNSLRVVSASEQRGMLSEIISKILAGCHFATFTSSSNSDTSSHTQETTDIIKAAKLELGSLGSLVYAVSRCLSYWAEANLTPSLSHPVPMVPKSAALAALSVQPLYKALQDKSRTIDPSDLTPLAHNLLLSNQNALVELRGRLKQAIVDEFQDVSASQHALLKLVVNGIPTLPVKGFDVPKLFCAGDVDQCIYGWRGSTPSQNIGSFLNDFPQGVVIPCNTNYRMPRDILDAANVLLEEKENENSDAPSSDPAFQIATPTPKSFDISPASIASVRRLLPNPNTVIDQNHLLGSDSSSNDRIVVRGFWDSKQEAKSIATMIKKRFTERKKLLWSGEKNYFDTSEVAVMVRSAEQMSVLADALQDVRIPFTTEGYNTNSASSAAAAGVVVPQKRASPGDVVNSATAKVALSILGGCSDGEFIEDADFVKIVEQFGGYQNDLKRPAANSKLSLFETTLQSPTNPSDPAHQAVAFIQRYFTIFSSPSFAKSSPVKRKEILLDCLDSTPSMRDKGNSRSAKTLQDLCDLISQKERIGRFLLQEALDDLSLSEDDVPPVVPSKPASSVPSMFPVRLLTMHRAKGNEFDDVYLSGWEEGVFPASGKSVAEERRLAYVALTRSRQRVMVTYAGRRRTIESGGKVVAMQPSRFLSELRERNKTVKTESGAFYPGMATQVGAGWIERWPQPKRKNVEERRPKEVVQNNVHQEVVQEVEGREEPVEPVPTSSLEVEAEPVEVDTFKYKTQRAKKEGAAITLLLKSLSKGSLKATPAKAMFKAKLANMGITRGSGKVTDGKSGEIVKRTLSQMTAKQLGEYLLEQVRQGKN</sequence>
<dbReference type="GO" id="GO:0003677">
    <property type="term" value="F:DNA binding"/>
    <property type="evidence" value="ECO:0007669"/>
    <property type="project" value="UniProtKB-KW"/>
</dbReference>
<evidence type="ECO:0000256" key="3">
    <source>
        <dbReference type="ARBA" id="ARBA00022801"/>
    </source>
</evidence>
<keyword evidence="6" id="KW-0238">DNA-binding</keyword>
<dbReference type="GO" id="GO:0016787">
    <property type="term" value="F:hydrolase activity"/>
    <property type="evidence" value="ECO:0007669"/>
    <property type="project" value="UniProtKB-UniRule"/>
</dbReference>
<gene>
    <name evidence="14" type="ORF">TrCOL_g11025</name>
</gene>
<dbReference type="AlphaFoldDB" id="A0A9W7GBB9"/>
<evidence type="ECO:0000256" key="8">
    <source>
        <dbReference type="ARBA" id="ARBA00034617"/>
    </source>
</evidence>
<proteinExistence type="inferred from homology"/>
<evidence type="ECO:0000256" key="7">
    <source>
        <dbReference type="ARBA" id="ARBA00023235"/>
    </source>
</evidence>
<organism evidence="14 15">
    <name type="scientific">Triparma columacea</name>
    <dbReference type="NCBI Taxonomy" id="722753"/>
    <lineage>
        <taxon>Eukaryota</taxon>
        <taxon>Sar</taxon>
        <taxon>Stramenopiles</taxon>
        <taxon>Ochrophyta</taxon>
        <taxon>Bolidophyceae</taxon>
        <taxon>Parmales</taxon>
        <taxon>Triparmaceae</taxon>
        <taxon>Triparma</taxon>
    </lineage>
</organism>
<dbReference type="EMBL" id="BRYA01000137">
    <property type="protein sequence ID" value="GMI40828.1"/>
    <property type="molecule type" value="Genomic_DNA"/>
</dbReference>
<dbReference type="GO" id="GO:0043138">
    <property type="term" value="F:3'-5' DNA helicase activity"/>
    <property type="evidence" value="ECO:0007669"/>
    <property type="project" value="UniProtKB-EC"/>
</dbReference>
<comment type="similarity">
    <text evidence="1">Belongs to the helicase family. UvrD subfamily.</text>
</comment>
<keyword evidence="7" id="KW-0413">Isomerase</keyword>
<feature type="region of interest" description="Disordered" evidence="12">
    <location>
        <begin position="379"/>
        <end position="400"/>
    </location>
</feature>
<comment type="catalytic activity">
    <reaction evidence="10">
        <text>ATP + H2O = ADP + phosphate + H(+)</text>
        <dbReference type="Rhea" id="RHEA:13065"/>
        <dbReference type="ChEBI" id="CHEBI:15377"/>
        <dbReference type="ChEBI" id="CHEBI:15378"/>
        <dbReference type="ChEBI" id="CHEBI:30616"/>
        <dbReference type="ChEBI" id="CHEBI:43474"/>
        <dbReference type="ChEBI" id="CHEBI:456216"/>
        <dbReference type="EC" id="5.6.2.4"/>
    </reaction>
</comment>
<evidence type="ECO:0000256" key="4">
    <source>
        <dbReference type="ARBA" id="ARBA00022806"/>
    </source>
</evidence>
<evidence type="ECO:0000313" key="15">
    <source>
        <dbReference type="Proteomes" id="UP001165065"/>
    </source>
</evidence>
<dbReference type="InterPro" id="IPR014017">
    <property type="entry name" value="DNA_helicase_UvrD-like_C"/>
</dbReference>
<dbReference type="PANTHER" id="PTHR11070">
    <property type="entry name" value="UVRD / RECB / PCRA DNA HELICASE FAMILY MEMBER"/>
    <property type="match status" value="1"/>
</dbReference>
<evidence type="ECO:0000256" key="6">
    <source>
        <dbReference type="ARBA" id="ARBA00023125"/>
    </source>
</evidence>
<dbReference type="Pfam" id="PF13361">
    <property type="entry name" value="UvrD_C"/>
    <property type="match status" value="2"/>
</dbReference>
<evidence type="ECO:0000256" key="5">
    <source>
        <dbReference type="ARBA" id="ARBA00022840"/>
    </source>
</evidence>
<evidence type="ECO:0000256" key="2">
    <source>
        <dbReference type="ARBA" id="ARBA00022741"/>
    </source>
</evidence>
<reference evidence="15" key="1">
    <citation type="journal article" date="2023" name="Commun. Biol.">
        <title>Genome analysis of Parmales, the sister group of diatoms, reveals the evolutionary specialization of diatoms from phago-mixotrophs to photoautotrophs.</title>
        <authorList>
            <person name="Ban H."/>
            <person name="Sato S."/>
            <person name="Yoshikawa S."/>
            <person name="Yamada K."/>
            <person name="Nakamura Y."/>
            <person name="Ichinomiya M."/>
            <person name="Sato N."/>
            <person name="Blanc-Mathieu R."/>
            <person name="Endo H."/>
            <person name="Kuwata A."/>
            <person name="Ogata H."/>
        </authorList>
    </citation>
    <scope>NUCLEOTIDE SEQUENCE [LARGE SCALE GENOMIC DNA]</scope>
</reference>
<comment type="caution">
    <text evidence="14">The sequence shown here is derived from an EMBL/GenBank/DDBJ whole genome shotgun (WGS) entry which is preliminary data.</text>
</comment>
<keyword evidence="15" id="KW-1185">Reference proteome</keyword>
<dbReference type="OrthoDB" id="1470711at2759"/>
<evidence type="ECO:0000256" key="10">
    <source>
        <dbReference type="ARBA" id="ARBA00048988"/>
    </source>
</evidence>
<feature type="domain" description="UvrD-like helicase ATP-binding" evidence="13">
    <location>
        <begin position="20"/>
        <end position="365"/>
    </location>
</feature>
<evidence type="ECO:0000259" key="13">
    <source>
        <dbReference type="PROSITE" id="PS51198"/>
    </source>
</evidence>
<keyword evidence="2 11" id="KW-0547">Nucleotide-binding</keyword>
<dbReference type="GO" id="GO:0000725">
    <property type="term" value="P:recombinational repair"/>
    <property type="evidence" value="ECO:0007669"/>
    <property type="project" value="TreeGrafter"/>
</dbReference>
<dbReference type="InterPro" id="IPR027417">
    <property type="entry name" value="P-loop_NTPase"/>
</dbReference>
<dbReference type="InterPro" id="IPR013986">
    <property type="entry name" value="DExx_box_DNA_helicase_dom_sf"/>
</dbReference>
<dbReference type="Gene3D" id="3.40.50.300">
    <property type="entry name" value="P-loop containing nucleotide triphosphate hydrolases"/>
    <property type="match status" value="3"/>
</dbReference>
<dbReference type="PANTHER" id="PTHR11070:SF2">
    <property type="entry name" value="ATP-DEPENDENT DNA HELICASE SRS2"/>
    <property type="match status" value="1"/>
</dbReference>
<feature type="binding site" evidence="11">
    <location>
        <begin position="41"/>
        <end position="48"/>
    </location>
    <ligand>
        <name>ATP</name>
        <dbReference type="ChEBI" id="CHEBI:30616"/>
    </ligand>
</feature>
<dbReference type="EC" id="5.6.2.4" evidence="9"/>
<name>A0A9W7GBB9_9STRA</name>
<dbReference type="GO" id="GO:0005524">
    <property type="term" value="F:ATP binding"/>
    <property type="evidence" value="ECO:0007669"/>
    <property type="project" value="UniProtKB-UniRule"/>
</dbReference>
<dbReference type="SUPFAM" id="SSF52540">
    <property type="entry name" value="P-loop containing nucleoside triphosphate hydrolases"/>
    <property type="match status" value="1"/>
</dbReference>
<evidence type="ECO:0000313" key="14">
    <source>
        <dbReference type="EMBL" id="GMI40828.1"/>
    </source>
</evidence>
<accession>A0A9W7GBB9</accession>
<dbReference type="PROSITE" id="PS51198">
    <property type="entry name" value="UVRD_HELICASE_ATP_BIND"/>
    <property type="match status" value="1"/>
</dbReference>
<evidence type="ECO:0000256" key="12">
    <source>
        <dbReference type="SAM" id="MobiDB-lite"/>
    </source>
</evidence>
<keyword evidence="3 11" id="KW-0378">Hydrolase</keyword>
<dbReference type="Pfam" id="PF00580">
    <property type="entry name" value="UvrD-helicase"/>
    <property type="match status" value="1"/>
</dbReference>
<dbReference type="InterPro" id="IPR014016">
    <property type="entry name" value="UvrD-like_ATP-bd"/>
</dbReference>
<keyword evidence="4 11" id="KW-0347">Helicase</keyword>
<keyword evidence="5 11" id="KW-0067">ATP-binding</keyword>
<evidence type="ECO:0000256" key="11">
    <source>
        <dbReference type="PROSITE-ProRule" id="PRU00560"/>
    </source>
</evidence>
<protein>
    <recommendedName>
        <fullName evidence="9">DNA 3'-5' helicase</fullName>
        <ecNumber evidence="9">5.6.2.4</ecNumber>
    </recommendedName>
</protein>